<dbReference type="GO" id="GO:0046872">
    <property type="term" value="F:metal ion binding"/>
    <property type="evidence" value="ECO:0007669"/>
    <property type="project" value="UniProtKB-KW"/>
</dbReference>
<dbReference type="PANTHER" id="PTHR28259">
    <property type="entry name" value="FLUORIDE EXPORT PROTEIN 1-RELATED"/>
    <property type="match status" value="1"/>
</dbReference>
<evidence type="ECO:0000256" key="3">
    <source>
        <dbReference type="ARBA" id="ARBA00022692"/>
    </source>
</evidence>
<dbReference type="InterPro" id="IPR003691">
    <property type="entry name" value="FluC"/>
</dbReference>
<feature type="transmembrane region" description="Helical" evidence="10">
    <location>
        <begin position="74"/>
        <end position="94"/>
    </location>
</feature>
<evidence type="ECO:0000256" key="8">
    <source>
        <dbReference type="ARBA" id="ARBA00035585"/>
    </source>
</evidence>
<organism evidence="12 13">
    <name type="scientific">Brevibacterium casei</name>
    <dbReference type="NCBI Taxonomy" id="33889"/>
    <lineage>
        <taxon>Bacteria</taxon>
        <taxon>Bacillati</taxon>
        <taxon>Actinomycetota</taxon>
        <taxon>Actinomycetes</taxon>
        <taxon>Micrococcales</taxon>
        <taxon>Brevibacteriaceae</taxon>
        <taxon>Brevibacterium</taxon>
    </lineage>
</organism>
<comment type="similarity">
    <text evidence="7 10">Belongs to the fluoride channel Fluc/FEX (TC 1.A.43) family.</text>
</comment>
<dbReference type="AlphaFoldDB" id="A0A7T4DK18"/>
<dbReference type="Proteomes" id="UP000595374">
    <property type="component" value="Chromosome"/>
</dbReference>
<keyword evidence="6 10" id="KW-0407">Ion channel</keyword>
<gene>
    <name evidence="10" type="primary">fluC</name>
    <name evidence="10" type="synonym">crcB</name>
    <name evidence="12" type="ORF">I6H47_05910</name>
</gene>
<keyword evidence="3 10" id="KW-0812">Transmembrane</keyword>
<evidence type="ECO:0000256" key="9">
    <source>
        <dbReference type="ARBA" id="ARBA00049940"/>
    </source>
</evidence>
<keyword evidence="10" id="KW-0406">Ion transport</keyword>
<sequence>MSRPVHLRASHLGLAFIGGTLGTAAREGLSRLLPAAGGMPIAIVAINLVGAFLLGLLLDALARRGPDEGRRRMLRILLGTGFMGGFTTYSALAADTAGLLGDGGVRTGLAYGLGTVVLGGLATWAGIAIGSLTHRPNPAAVETTADDSAGRPGTASANWDEGGSR</sequence>
<reference evidence="12 13" key="1">
    <citation type="submission" date="2020-12" db="EMBL/GenBank/DDBJ databases">
        <title>FDA dAtabase for Regulatory Grade micrObial Sequences (FDA-ARGOS): Supporting development and validation of Infectious Disease Dx tests.</title>
        <authorList>
            <person name="Sproer C."/>
            <person name="Gronow S."/>
            <person name="Severitt S."/>
            <person name="Schroder I."/>
            <person name="Tallon L."/>
            <person name="Sadzewicz L."/>
            <person name="Zhao X."/>
            <person name="Boylan J."/>
            <person name="Ott S."/>
            <person name="Bowen H."/>
            <person name="Vavikolanu K."/>
            <person name="Mehta A."/>
            <person name="Aluvathingal J."/>
            <person name="Nadendla S."/>
            <person name="Lowell S."/>
            <person name="Myers T."/>
            <person name="Yan Y."/>
            <person name="Sichtig H."/>
        </authorList>
    </citation>
    <scope>NUCLEOTIDE SEQUENCE [LARGE SCALE GENOMIC DNA]</scope>
    <source>
        <strain evidence="12 13">FDAARGOS_990</strain>
    </source>
</reference>
<keyword evidence="5 10" id="KW-0472">Membrane</keyword>
<feature type="region of interest" description="Disordered" evidence="11">
    <location>
        <begin position="138"/>
        <end position="165"/>
    </location>
</feature>
<evidence type="ECO:0000256" key="7">
    <source>
        <dbReference type="ARBA" id="ARBA00035120"/>
    </source>
</evidence>
<evidence type="ECO:0000313" key="12">
    <source>
        <dbReference type="EMBL" id="QQB15473.1"/>
    </source>
</evidence>
<evidence type="ECO:0000313" key="13">
    <source>
        <dbReference type="Proteomes" id="UP000595374"/>
    </source>
</evidence>
<evidence type="ECO:0000256" key="5">
    <source>
        <dbReference type="ARBA" id="ARBA00023136"/>
    </source>
</evidence>
<keyword evidence="4 10" id="KW-1133">Transmembrane helix</keyword>
<accession>A0A7T4DK18</accession>
<feature type="binding site" evidence="10">
    <location>
        <position position="84"/>
    </location>
    <ligand>
        <name>Na(+)</name>
        <dbReference type="ChEBI" id="CHEBI:29101"/>
        <note>structural</note>
    </ligand>
</feature>
<comment type="catalytic activity">
    <reaction evidence="8">
        <text>fluoride(in) = fluoride(out)</text>
        <dbReference type="Rhea" id="RHEA:76159"/>
        <dbReference type="ChEBI" id="CHEBI:17051"/>
    </reaction>
    <physiologicalReaction direction="left-to-right" evidence="8">
        <dbReference type="Rhea" id="RHEA:76160"/>
    </physiologicalReaction>
</comment>
<keyword evidence="2 10" id="KW-1003">Cell membrane</keyword>
<feature type="binding site" evidence="10">
    <location>
        <position position="87"/>
    </location>
    <ligand>
        <name>Na(+)</name>
        <dbReference type="ChEBI" id="CHEBI:29101"/>
        <note>structural</note>
    </ligand>
</feature>
<feature type="transmembrane region" description="Helical" evidence="10">
    <location>
        <begin position="40"/>
        <end position="62"/>
    </location>
</feature>
<name>A0A7T4DK18_9MICO</name>
<evidence type="ECO:0000256" key="2">
    <source>
        <dbReference type="ARBA" id="ARBA00022475"/>
    </source>
</evidence>
<comment type="function">
    <text evidence="9 10">Fluoride-specific ion channel. Important for reducing fluoride concentration in the cell, thus reducing its toxicity.</text>
</comment>
<comment type="activity regulation">
    <text evidence="10">Na(+) is not transported, but it plays an essential structural role and its presence is essential for fluoride channel function.</text>
</comment>
<comment type="subcellular location">
    <subcellularLocation>
        <location evidence="1 10">Cell membrane</location>
        <topology evidence="1 10">Multi-pass membrane protein</topology>
    </subcellularLocation>
</comment>
<proteinExistence type="inferred from homology"/>
<evidence type="ECO:0000256" key="4">
    <source>
        <dbReference type="ARBA" id="ARBA00022989"/>
    </source>
</evidence>
<keyword evidence="10" id="KW-0813">Transport</keyword>
<keyword evidence="10" id="KW-0479">Metal-binding</keyword>
<evidence type="ECO:0000256" key="11">
    <source>
        <dbReference type="SAM" id="MobiDB-lite"/>
    </source>
</evidence>
<evidence type="ECO:0000256" key="10">
    <source>
        <dbReference type="HAMAP-Rule" id="MF_00454"/>
    </source>
</evidence>
<dbReference type="Pfam" id="PF02537">
    <property type="entry name" value="CRCB"/>
    <property type="match status" value="1"/>
</dbReference>
<dbReference type="PANTHER" id="PTHR28259:SF1">
    <property type="entry name" value="FLUORIDE EXPORT PROTEIN 1-RELATED"/>
    <property type="match status" value="1"/>
</dbReference>
<dbReference type="HAMAP" id="MF_00454">
    <property type="entry name" value="FluC"/>
    <property type="match status" value="1"/>
</dbReference>
<dbReference type="GO" id="GO:0140114">
    <property type="term" value="P:cellular detoxification of fluoride"/>
    <property type="evidence" value="ECO:0007669"/>
    <property type="project" value="UniProtKB-UniRule"/>
</dbReference>
<dbReference type="EMBL" id="CP065989">
    <property type="protein sequence ID" value="QQB15473.1"/>
    <property type="molecule type" value="Genomic_DNA"/>
</dbReference>
<dbReference type="GO" id="GO:0005886">
    <property type="term" value="C:plasma membrane"/>
    <property type="evidence" value="ECO:0007669"/>
    <property type="project" value="UniProtKB-SubCell"/>
</dbReference>
<protein>
    <recommendedName>
        <fullName evidence="10">Fluoride-specific ion channel FluC</fullName>
    </recommendedName>
</protein>
<evidence type="ECO:0000256" key="1">
    <source>
        <dbReference type="ARBA" id="ARBA00004651"/>
    </source>
</evidence>
<dbReference type="RefSeq" id="WP_198500460.1">
    <property type="nucleotide sequence ID" value="NZ_CP065989.1"/>
</dbReference>
<evidence type="ECO:0000256" key="6">
    <source>
        <dbReference type="ARBA" id="ARBA00023303"/>
    </source>
</evidence>
<dbReference type="GO" id="GO:0062054">
    <property type="term" value="F:fluoride channel activity"/>
    <property type="evidence" value="ECO:0007669"/>
    <property type="project" value="UniProtKB-UniRule"/>
</dbReference>
<feature type="transmembrane region" description="Helical" evidence="10">
    <location>
        <begin position="109"/>
        <end position="129"/>
    </location>
</feature>
<keyword evidence="10" id="KW-0915">Sodium</keyword>